<keyword evidence="7 10" id="KW-0472">Membrane</keyword>
<feature type="transmembrane region" description="Helical" evidence="10">
    <location>
        <begin position="74"/>
        <end position="94"/>
    </location>
</feature>
<dbReference type="GO" id="GO:0005549">
    <property type="term" value="F:odorant binding"/>
    <property type="evidence" value="ECO:0007669"/>
    <property type="project" value="InterPro"/>
</dbReference>
<evidence type="ECO:0000256" key="10">
    <source>
        <dbReference type="RuleBase" id="RU351113"/>
    </source>
</evidence>
<dbReference type="PANTHER" id="PTHR21137:SF35">
    <property type="entry name" value="ODORANT RECEPTOR 19A-RELATED"/>
    <property type="match status" value="1"/>
</dbReference>
<dbReference type="Pfam" id="PF02949">
    <property type="entry name" value="7tm_6"/>
    <property type="match status" value="1"/>
</dbReference>
<feature type="transmembrane region" description="Helical" evidence="10">
    <location>
        <begin position="39"/>
        <end position="62"/>
    </location>
</feature>
<feature type="transmembrane region" description="Helical" evidence="10">
    <location>
        <begin position="133"/>
        <end position="152"/>
    </location>
</feature>
<evidence type="ECO:0000256" key="6">
    <source>
        <dbReference type="ARBA" id="ARBA00022989"/>
    </source>
</evidence>
<comment type="subcellular location">
    <subcellularLocation>
        <location evidence="1 10">Cell membrane</location>
        <topology evidence="1 10">Multi-pass membrane protein</topology>
    </subcellularLocation>
</comment>
<feature type="transmembrane region" description="Helical" evidence="10">
    <location>
        <begin position="340"/>
        <end position="361"/>
    </location>
</feature>
<accession>A0A9R1TAT8</accession>
<evidence type="ECO:0000256" key="7">
    <source>
        <dbReference type="ARBA" id="ARBA00023136"/>
    </source>
</evidence>
<feature type="transmembrane region" description="Helical" evidence="10">
    <location>
        <begin position="309"/>
        <end position="334"/>
    </location>
</feature>
<keyword evidence="3 10" id="KW-0716">Sensory transduction</keyword>
<evidence type="ECO:0000256" key="2">
    <source>
        <dbReference type="ARBA" id="ARBA00022475"/>
    </source>
</evidence>
<evidence type="ECO:0000256" key="3">
    <source>
        <dbReference type="ARBA" id="ARBA00022606"/>
    </source>
</evidence>
<gene>
    <name evidence="12" type="primary">LOC105268162</name>
</gene>
<keyword evidence="5 10" id="KW-0552">Olfaction</keyword>
<sequence length="441" mass="50792">MNKSEYKPVNAFKLNLTIWKYAGIWPAGVKNKPLRYIYFIYNSISPTIWFGSFFVLQFIHIMKVITKLEEVMHSIYLMISYCAMACKFHSILWYRRRLEKLFNTLNDPIFKPRLPSHFEVMNESMRIVRRDSIIFLSSGLCATIFWTFWPLIDRTSEENQLAYQMWCPLNISTSPTFELVYTYQTIAITYNTMLNTMTDTVICGLLKMMSGHLEMLAEDYGSIFEEAFICPGEDAPRTVAGRKMIEKATGENEKRFEKMEKQKILNDKAPEIPPVIIPQISQEDMKARVSACVEFALAIERFANELKDIFQAGILVQFIASCLIICASLFALAILPPASFQFFSLAQYLACMLIQIFLYCWRGNEVSLKFGDLSDAIYTCDWTTCDESFRKSMDIVMSRSQKPVVLLIGGLFSLSVETFISIIKSGYSFFMFFSEVGGIDK</sequence>
<keyword evidence="6 10" id="KW-1133">Transmembrane helix</keyword>
<dbReference type="KEGG" id="fas:105268162"/>
<evidence type="ECO:0000313" key="11">
    <source>
        <dbReference type="Proteomes" id="UP000694866"/>
    </source>
</evidence>
<dbReference type="OrthoDB" id="6597368at2759"/>
<keyword evidence="2" id="KW-1003">Cell membrane</keyword>
<evidence type="ECO:0000313" key="12">
    <source>
        <dbReference type="RefSeq" id="XP_011305781.1"/>
    </source>
</evidence>
<evidence type="ECO:0000256" key="8">
    <source>
        <dbReference type="ARBA" id="ARBA00023170"/>
    </source>
</evidence>
<dbReference type="AlphaFoldDB" id="A0A9R1TAT8"/>
<reference evidence="12" key="1">
    <citation type="submission" date="2025-08" db="UniProtKB">
        <authorList>
            <consortium name="RefSeq"/>
        </authorList>
    </citation>
    <scope>IDENTIFICATION</scope>
    <source>
        <strain evidence="12">USDA-PBARC FA_bdor</strain>
        <tissue evidence="12">Whole organism</tissue>
    </source>
</reference>
<dbReference type="GeneID" id="105268162"/>
<feature type="transmembrane region" description="Helical" evidence="10">
    <location>
        <begin position="181"/>
        <end position="206"/>
    </location>
</feature>
<keyword evidence="8 10" id="KW-0675">Receptor</keyword>
<dbReference type="RefSeq" id="XP_011305781.1">
    <property type="nucleotide sequence ID" value="XM_011307479.1"/>
</dbReference>
<dbReference type="PANTHER" id="PTHR21137">
    <property type="entry name" value="ODORANT RECEPTOR"/>
    <property type="match status" value="1"/>
</dbReference>
<dbReference type="GO" id="GO:0005886">
    <property type="term" value="C:plasma membrane"/>
    <property type="evidence" value="ECO:0007669"/>
    <property type="project" value="UniProtKB-SubCell"/>
</dbReference>
<keyword evidence="9 10" id="KW-0807">Transducer</keyword>
<protein>
    <recommendedName>
        <fullName evidence="10">Odorant receptor</fullName>
    </recommendedName>
</protein>
<evidence type="ECO:0000256" key="4">
    <source>
        <dbReference type="ARBA" id="ARBA00022692"/>
    </source>
</evidence>
<dbReference type="InterPro" id="IPR004117">
    <property type="entry name" value="7tm6_olfct_rcpt"/>
</dbReference>
<keyword evidence="11" id="KW-1185">Reference proteome</keyword>
<dbReference type="Proteomes" id="UP000694866">
    <property type="component" value="Unplaced"/>
</dbReference>
<evidence type="ECO:0000256" key="9">
    <source>
        <dbReference type="ARBA" id="ARBA00023224"/>
    </source>
</evidence>
<organism evidence="11 12">
    <name type="scientific">Fopius arisanus</name>
    <dbReference type="NCBI Taxonomy" id="64838"/>
    <lineage>
        <taxon>Eukaryota</taxon>
        <taxon>Metazoa</taxon>
        <taxon>Ecdysozoa</taxon>
        <taxon>Arthropoda</taxon>
        <taxon>Hexapoda</taxon>
        <taxon>Insecta</taxon>
        <taxon>Pterygota</taxon>
        <taxon>Neoptera</taxon>
        <taxon>Endopterygota</taxon>
        <taxon>Hymenoptera</taxon>
        <taxon>Apocrita</taxon>
        <taxon>Ichneumonoidea</taxon>
        <taxon>Braconidae</taxon>
        <taxon>Opiinae</taxon>
        <taxon>Fopius</taxon>
    </lineage>
</organism>
<comment type="similarity">
    <text evidence="10">Belongs to the insect chemoreceptor superfamily. Heteromeric odorant receptor channel (TC 1.A.69) family.</text>
</comment>
<name>A0A9R1TAT8_9HYME</name>
<evidence type="ECO:0000256" key="1">
    <source>
        <dbReference type="ARBA" id="ARBA00004651"/>
    </source>
</evidence>
<proteinExistence type="inferred from homology"/>
<dbReference type="GO" id="GO:0007165">
    <property type="term" value="P:signal transduction"/>
    <property type="evidence" value="ECO:0007669"/>
    <property type="project" value="UniProtKB-KW"/>
</dbReference>
<feature type="transmembrane region" description="Helical" evidence="10">
    <location>
        <begin position="404"/>
        <end position="423"/>
    </location>
</feature>
<keyword evidence="4 10" id="KW-0812">Transmembrane</keyword>
<evidence type="ECO:0000256" key="5">
    <source>
        <dbReference type="ARBA" id="ARBA00022725"/>
    </source>
</evidence>
<dbReference type="GO" id="GO:0004984">
    <property type="term" value="F:olfactory receptor activity"/>
    <property type="evidence" value="ECO:0007669"/>
    <property type="project" value="InterPro"/>
</dbReference>